<proteinExistence type="predicted"/>
<evidence type="ECO:0000313" key="4">
    <source>
        <dbReference type="Proteomes" id="UP000287830"/>
    </source>
</evidence>
<dbReference type="RefSeq" id="WP_125044088.1">
    <property type="nucleotide sequence ID" value="NZ_BHZC01000001.1"/>
</dbReference>
<evidence type="ECO:0000256" key="2">
    <source>
        <dbReference type="SAM" id="SignalP"/>
    </source>
</evidence>
<sequence length="294" mass="30197">MPLPTDRRRPHSLTAAGVMALAATLGAGTALAASPAHAAPQGPRDTSVRVGTGTADFCLTPGATRALATAGIRLTAVAPAKLTGPAGRRCVSAPIAGGAFDLRAGSGHLTFRGGFDFVRKDKRHLKIDSLRADLATSRVTANVGGSKAHRTDFLAFRVDRNRIKVGGGQVRAQLPFTLTQRGVDAFRGAFGRSPLAAGQRVFDGDGTARLGTARKHTPAAPGTARKQTPDPKQKQNSAAPQTSGAPQASGTPRKQTPGTPQGQTPAVAPRPLGDPAVDPVNDVAMDPLRQVAAD</sequence>
<reference evidence="3 4" key="1">
    <citation type="submission" date="2018-11" db="EMBL/GenBank/DDBJ databases">
        <title>Whole genome sequence of Streptomyces chrestomyceticus NBRC 13444(T).</title>
        <authorList>
            <person name="Komaki H."/>
            <person name="Tamura T."/>
        </authorList>
    </citation>
    <scope>NUCLEOTIDE SEQUENCE [LARGE SCALE GENOMIC DNA]</scope>
    <source>
        <strain evidence="3 4">NBRC 13444</strain>
    </source>
</reference>
<evidence type="ECO:0000313" key="3">
    <source>
        <dbReference type="EMBL" id="GCD33653.1"/>
    </source>
</evidence>
<dbReference type="OrthoDB" id="4156619at2"/>
<feature type="chain" id="PRO_5030516933" description="Htaa domain-containing protein" evidence="2">
    <location>
        <begin position="33"/>
        <end position="294"/>
    </location>
</feature>
<gene>
    <name evidence="3" type="ORF">OEIGOIKO_01376</name>
</gene>
<keyword evidence="2" id="KW-0732">Signal</keyword>
<organism evidence="3 4">
    <name type="scientific">Streptomyces chrestomyceticus JCM 4735</name>
    <dbReference type="NCBI Taxonomy" id="1306181"/>
    <lineage>
        <taxon>Bacteria</taxon>
        <taxon>Bacillati</taxon>
        <taxon>Actinomycetota</taxon>
        <taxon>Actinomycetes</taxon>
        <taxon>Kitasatosporales</taxon>
        <taxon>Streptomycetaceae</taxon>
        <taxon>Streptomyces</taxon>
    </lineage>
</organism>
<accession>A0A7U9PVY1</accession>
<dbReference type="AlphaFoldDB" id="A0A7U9PVY1"/>
<feature type="region of interest" description="Disordered" evidence="1">
    <location>
        <begin position="197"/>
        <end position="294"/>
    </location>
</feature>
<name>A0A7U9PVY1_9ACTN</name>
<dbReference type="Proteomes" id="UP000287830">
    <property type="component" value="Unassembled WGS sequence"/>
</dbReference>
<evidence type="ECO:0000256" key="1">
    <source>
        <dbReference type="SAM" id="MobiDB-lite"/>
    </source>
</evidence>
<evidence type="ECO:0008006" key="5">
    <source>
        <dbReference type="Google" id="ProtNLM"/>
    </source>
</evidence>
<dbReference type="GeneID" id="95620392"/>
<feature type="compositionally biased region" description="Polar residues" evidence="1">
    <location>
        <begin position="234"/>
        <end position="264"/>
    </location>
</feature>
<dbReference type="EMBL" id="BHZC01000001">
    <property type="protein sequence ID" value="GCD33653.1"/>
    <property type="molecule type" value="Genomic_DNA"/>
</dbReference>
<comment type="caution">
    <text evidence="3">The sequence shown here is derived from an EMBL/GenBank/DDBJ whole genome shotgun (WGS) entry which is preliminary data.</text>
</comment>
<protein>
    <recommendedName>
        <fullName evidence="5">Htaa domain-containing protein</fullName>
    </recommendedName>
</protein>
<feature type="signal peptide" evidence="2">
    <location>
        <begin position="1"/>
        <end position="32"/>
    </location>
</feature>